<comment type="caution">
    <text evidence="1">The sequence shown here is derived from an EMBL/GenBank/DDBJ whole genome shotgun (WGS) entry which is preliminary data.</text>
</comment>
<protein>
    <submittedName>
        <fullName evidence="1">Uncharacterized protein</fullName>
    </submittedName>
</protein>
<reference evidence="1" key="1">
    <citation type="journal article" date="2015" name="Nature">
        <title>Complex archaea that bridge the gap between prokaryotes and eukaryotes.</title>
        <authorList>
            <person name="Spang A."/>
            <person name="Saw J.H."/>
            <person name="Jorgensen S.L."/>
            <person name="Zaremba-Niedzwiedzka K."/>
            <person name="Martijn J."/>
            <person name="Lind A.E."/>
            <person name="van Eijk R."/>
            <person name="Schleper C."/>
            <person name="Guy L."/>
            <person name="Ettema T.J."/>
        </authorList>
    </citation>
    <scope>NUCLEOTIDE SEQUENCE</scope>
</reference>
<evidence type="ECO:0000313" key="1">
    <source>
        <dbReference type="EMBL" id="KKM39536.1"/>
    </source>
</evidence>
<dbReference type="AlphaFoldDB" id="A0A0F9J7P4"/>
<sequence length="124" mass="13429">MTDEIDWTPRKLPGGVYCSRACGIGCKRKDYDQAVASAAKLAARMGVGWLPHVWENLGWHYEVTKGVASIHPPGGRVTTYSIYFNTIPQIVLNAETPEDAAGFAVQRARGNALRIAADSAALLE</sequence>
<proteinExistence type="predicted"/>
<gene>
    <name evidence="1" type="ORF">LCGC14_1564420</name>
</gene>
<dbReference type="EMBL" id="LAZR01012118">
    <property type="protein sequence ID" value="KKM39536.1"/>
    <property type="molecule type" value="Genomic_DNA"/>
</dbReference>
<organism evidence="1">
    <name type="scientific">marine sediment metagenome</name>
    <dbReference type="NCBI Taxonomy" id="412755"/>
    <lineage>
        <taxon>unclassified sequences</taxon>
        <taxon>metagenomes</taxon>
        <taxon>ecological metagenomes</taxon>
    </lineage>
</organism>
<name>A0A0F9J7P4_9ZZZZ</name>
<accession>A0A0F9J7P4</accession>